<gene>
    <name evidence="2" type="ORF">MUN89_05550</name>
</gene>
<dbReference type="EMBL" id="CP095073">
    <property type="protein sequence ID" value="UOQ45411.1"/>
    <property type="molecule type" value="Genomic_DNA"/>
</dbReference>
<dbReference type="SUPFAM" id="SSF51126">
    <property type="entry name" value="Pectin lyase-like"/>
    <property type="match status" value="1"/>
</dbReference>
<dbReference type="Proteomes" id="UP000831787">
    <property type="component" value="Chromosome"/>
</dbReference>
<keyword evidence="3" id="KW-1185">Reference proteome</keyword>
<dbReference type="Pfam" id="PF12708">
    <property type="entry name" value="Pect-lyase_RHGA_epim"/>
    <property type="match status" value="1"/>
</dbReference>
<dbReference type="GO" id="GO:0016787">
    <property type="term" value="F:hydrolase activity"/>
    <property type="evidence" value="ECO:0007669"/>
    <property type="project" value="UniProtKB-KW"/>
</dbReference>
<feature type="domain" description="Rhamnogalacturonase A/B/Epimerase-like pectate lyase" evidence="1">
    <location>
        <begin position="55"/>
        <end position="224"/>
    </location>
</feature>
<dbReference type="RefSeq" id="WP_244712116.1">
    <property type="nucleotide sequence ID" value="NZ_CP095073.1"/>
</dbReference>
<name>A0ABY4ELT3_9BACI</name>
<dbReference type="Gene3D" id="2.160.20.10">
    <property type="entry name" value="Single-stranded right-handed beta-helix, Pectin lyase-like"/>
    <property type="match status" value="1"/>
</dbReference>
<evidence type="ECO:0000313" key="2">
    <source>
        <dbReference type="EMBL" id="UOQ45411.1"/>
    </source>
</evidence>
<protein>
    <submittedName>
        <fullName evidence="2">Glycoside hydrolase family 55 protein</fullName>
    </submittedName>
</protein>
<reference evidence="2 3" key="1">
    <citation type="submission" date="2022-04" db="EMBL/GenBank/DDBJ databases">
        <title>Halobacillus sp. isolated from saltern.</title>
        <authorList>
            <person name="Won M."/>
            <person name="Lee C.-M."/>
            <person name="Woen H.-Y."/>
            <person name="Kwon S.-W."/>
        </authorList>
    </citation>
    <scope>NUCLEOTIDE SEQUENCE [LARGE SCALE GENOMIC DNA]</scope>
    <source>
        <strain evidence="2 3">SSBR10-3</strain>
    </source>
</reference>
<dbReference type="InterPro" id="IPR024535">
    <property type="entry name" value="RHGA/B-epi-like_pectate_lyase"/>
</dbReference>
<accession>A0ABY4ELT3</accession>
<evidence type="ECO:0000313" key="3">
    <source>
        <dbReference type="Proteomes" id="UP000831787"/>
    </source>
</evidence>
<evidence type="ECO:0000259" key="1">
    <source>
        <dbReference type="Pfam" id="PF12708"/>
    </source>
</evidence>
<organism evidence="2 3">
    <name type="scientific">Halobacillus salinarum</name>
    <dbReference type="NCBI Taxonomy" id="2932257"/>
    <lineage>
        <taxon>Bacteria</taxon>
        <taxon>Bacillati</taxon>
        <taxon>Bacillota</taxon>
        <taxon>Bacilli</taxon>
        <taxon>Bacillales</taxon>
        <taxon>Bacillaceae</taxon>
        <taxon>Halobacillus</taxon>
    </lineage>
</organism>
<keyword evidence="2" id="KW-0378">Hydrolase</keyword>
<proteinExistence type="predicted"/>
<sequence length="340" mass="37745">MSKKKMFLFILPLLAVLALSLGYLQNDSRQGLSHMFLKDTVSSDDSLPQAPLEAVNVEQFGAVGTDLKDDSAAIQQAIDYSYDKGISKVILSGNKHFVIKKGIIIKRGVELYFDQNTKLYVQGNFRAIELLKNASITNGIIEVTGSSFNSEVIYLNGQERFWSWERTQVNNVSIINSTPSHKGTGLSLYANGPGHFICFVNFSDLRIVGFRTGIKLESVKPESGYSFINGNRFINITLDDCLKFIEMKSSVTVPHEATGNQFLGLQIQPSSATQKILTITGSDNMFEGMIWDLPDQHNPDLVLFTKNSYGNQLYSNVLSSSISDQGKNNYHSSPVEESKK</sequence>
<dbReference type="InterPro" id="IPR011050">
    <property type="entry name" value="Pectin_lyase_fold/virulence"/>
</dbReference>
<dbReference type="InterPro" id="IPR012334">
    <property type="entry name" value="Pectin_lyas_fold"/>
</dbReference>